<sequence length="91" mass="9895">MGIPIPPRRVSVGRLLSDVGRFCAKNREMTLPPMSPLLSLMRHCVEPRPFLSGVLWMTPLDALSSAYHGPIPVTTQQGETEDHDGGGDNDA</sequence>
<evidence type="ECO:0000256" key="1">
    <source>
        <dbReference type="SAM" id="MobiDB-lite"/>
    </source>
</evidence>
<evidence type="ECO:0000313" key="3">
    <source>
        <dbReference type="Proteomes" id="UP000282613"/>
    </source>
</evidence>
<dbReference type="Proteomes" id="UP000282613">
    <property type="component" value="Unassembled WGS sequence"/>
</dbReference>
<name>A0A0R3WGC8_TAEAS</name>
<gene>
    <name evidence="2" type="ORF">TASK_LOCUS9922</name>
</gene>
<reference evidence="4" key="1">
    <citation type="submission" date="2017-02" db="UniProtKB">
        <authorList>
            <consortium name="WormBaseParasite"/>
        </authorList>
    </citation>
    <scope>IDENTIFICATION</scope>
</reference>
<reference evidence="2 3" key="2">
    <citation type="submission" date="2018-11" db="EMBL/GenBank/DDBJ databases">
        <authorList>
            <consortium name="Pathogen Informatics"/>
        </authorList>
    </citation>
    <scope>NUCLEOTIDE SEQUENCE [LARGE SCALE GENOMIC DNA]</scope>
</reference>
<evidence type="ECO:0000313" key="4">
    <source>
        <dbReference type="WBParaSite" id="TASK_0000992101-mRNA-1"/>
    </source>
</evidence>
<dbReference type="WBParaSite" id="TASK_0000992101-mRNA-1">
    <property type="protein sequence ID" value="TASK_0000992101-mRNA-1"/>
    <property type="gene ID" value="TASK_0000992101"/>
</dbReference>
<evidence type="ECO:0000313" key="2">
    <source>
        <dbReference type="EMBL" id="VDK46703.1"/>
    </source>
</evidence>
<proteinExistence type="predicted"/>
<dbReference type="EMBL" id="UYRS01019742">
    <property type="protein sequence ID" value="VDK46703.1"/>
    <property type="molecule type" value="Genomic_DNA"/>
</dbReference>
<keyword evidence="3" id="KW-1185">Reference proteome</keyword>
<accession>A0A0R3WGC8</accession>
<protein>
    <submittedName>
        <fullName evidence="4">Pkinase_Tyr domain-containing protein</fullName>
    </submittedName>
</protein>
<organism evidence="4">
    <name type="scientific">Taenia asiatica</name>
    <name type="common">Asian tapeworm</name>
    <dbReference type="NCBI Taxonomy" id="60517"/>
    <lineage>
        <taxon>Eukaryota</taxon>
        <taxon>Metazoa</taxon>
        <taxon>Spiralia</taxon>
        <taxon>Lophotrochozoa</taxon>
        <taxon>Platyhelminthes</taxon>
        <taxon>Cestoda</taxon>
        <taxon>Eucestoda</taxon>
        <taxon>Cyclophyllidea</taxon>
        <taxon>Taeniidae</taxon>
        <taxon>Taenia</taxon>
    </lineage>
</organism>
<dbReference type="AlphaFoldDB" id="A0A0R3WGC8"/>
<feature type="compositionally biased region" description="Acidic residues" evidence="1">
    <location>
        <begin position="79"/>
        <end position="91"/>
    </location>
</feature>
<feature type="region of interest" description="Disordered" evidence="1">
    <location>
        <begin position="68"/>
        <end position="91"/>
    </location>
</feature>